<dbReference type="EMBL" id="AVOT02155490">
    <property type="protein sequence ID" value="MBW0593599.1"/>
    <property type="molecule type" value="Genomic_DNA"/>
</dbReference>
<protein>
    <recommendedName>
        <fullName evidence="6">Chromo domain-containing protein</fullName>
    </recommendedName>
</protein>
<dbReference type="InterPro" id="IPR036397">
    <property type="entry name" value="RNaseH_sf"/>
</dbReference>
<dbReference type="CDD" id="cd00024">
    <property type="entry name" value="CD_CSD"/>
    <property type="match status" value="1"/>
</dbReference>
<dbReference type="Pfam" id="PF24626">
    <property type="entry name" value="SH3_Tf2-1"/>
    <property type="match status" value="1"/>
</dbReference>
<evidence type="ECO:0000313" key="5">
    <source>
        <dbReference type="Proteomes" id="UP000765509"/>
    </source>
</evidence>
<dbReference type="PROSITE" id="PS50013">
    <property type="entry name" value="CHROMO_2"/>
    <property type="match status" value="1"/>
</dbReference>
<dbReference type="InterPro" id="IPR016197">
    <property type="entry name" value="Chromo-like_dom_sf"/>
</dbReference>
<dbReference type="InterPro" id="IPR012337">
    <property type="entry name" value="RNaseH-like_sf"/>
</dbReference>
<name>A0A9Q3QCV8_9BASI</name>
<organism evidence="4 5">
    <name type="scientific">Austropuccinia psidii MF-1</name>
    <dbReference type="NCBI Taxonomy" id="1389203"/>
    <lineage>
        <taxon>Eukaryota</taxon>
        <taxon>Fungi</taxon>
        <taxon>Dikarya</taxon>
        <taxon>Basidiomycota</taxon>
        <taxon>Pucciniomycotina</taxon>
        <taxon>Pucciniomycetes</taxon>
        <taxon>Pucciniales</taxon>
        <taxon>Sphaerophragmiaceae</taxon>
        <taxon>Austropuccinia</taxon>
    </lineage>
</organism>
<dbReference type="InterPro" id="IPR050951">
    <property type="entry name" value="Retrovirus_Pol_polyprotein"/>
</dbReference>
<dbReference type="GO" id="GO:0015074">
    <property type="term" value="P:DNA integration"/>
    <property type="evidence" value="ECO:0007669"/>
    <property type="project" value="InterPro"/>
</dbReference>
<evidence type="ECO:0000259" key="3">
    <source>
        <dbReference type="PROSITE" id="PS50994"/>
    </source>
</evidence>
<feature type="domain" description="Chromo" evidence="2">
    <location>
        <begin position="214"/>
        <end position="264"/>
    </location>
</feature>
<evidence type="ECO:0000259" key="2">
    <source>
        <dbReference type="PROSITE" id="PS50013"/>
    </source>
</evidence>
<keyword evidence="1" id="KW-0694">RNA-binding</keyword>
<dbReference type="Pfam" id="PF00385">
    <property type="entry name" value="Chromo"/>
    <property type="match status" value="1"/>
</dbReference>
<evidence type="ECO:0000313" key="4">
    <source>
        <dbReference type="EMBL" id="MBW0593599.1"/>
    </source>
</evidence>
<dbReference type="SUPFAM" id="SSF54160">
    <property type="entry name" value="Chromo domain-like"/>
    <property type="match status" value="1"/>
</dbReference>
<dbReference type="Proteomes" id="UP000765509">
    <property type="component" value="Unassembled WGS sequence"/>
</dbReference>
<dbReference type="GO" id="GO:0003723">
    <property type="term" value="F:RNA binding"/>
    <property type="evidence" value="ECO:0007669"/>
    <property type="project" value="UniProtKB-KW"/>
</dbReference>
<dbReference type="GO" id="GO:0006338">
    <property type="term" value="P:chromatin remodeling"/>
    <property type="evidence" value="ECO:0007669"/>
    <property type="project" value="UniProtKB-ARBA"/>
</dbReference>
<evidence type="ECO:0008006" key="6">
    <source>
        <dbReference type="Google" id="ProtNLM"/>
    </source>
</evidence>
<dbReference type="Gene3D" id="2.40.50.40">
    <property type="match status" value="1"/>
</dbReference>
<dbReference type="GO" id="GO:0005634">
    <property type="term" value="C:nucleus"/>
    <property type="evidence" value="ECO:0007669"/>
    <property type="project" value="UniProtKB-ARBA"/>
</dbReference>
<dbReference type="OrthoDB" id="2273864at2759"/>
<feature type="domain" description="Integrase catalytic" evidence="3">
    <location>
        <begin position="1"/>
        <end position="73"/>
    </location>
</feature>
<dbReference type="PANTHER" id="PTHR37984">
    <property type="entry name" value="PROTEIN CBG26694"/>
    <property type="match status" value="1"/>
</dbReference>
<dbReference type="InterPro" id="IPR056924">
    <property type="entry name" value="SH3_Tf2-1"/>
</dbReference>
<gene>
    <name evidence="4" type="ORF">O181_133314</name>
</gene>
<accession>A0A9Q3QCV8</accession>
<feature type="non-terminal residue" evidence="4">
    <location>
        <position position="1"/>
    </location>
</feature>
<dbReference type="SUPFAM" id="SSF53098">
    <property type="entry name" value="Ribonuclease H-like"/>
    <property type="match status" value="1"/>
</dbReference>
<dbReference type="Gene3D" id="3.30.420.10">
    <property type="entry name" value="Ribonuclease H-like superfamily/Ribonuclease H"/>
    <property type="match status" value="1"/>
</dbReference>
<dbReference type="PANTHER" id="PTHR37984:SF15">
    <property type="entry name" value="INTEGRASE CATALYTIC DOMAIN-CONTAINING PROTEIN"/>
    <property type="match status" value="1"/>
</dbReference>
<dbReference type="InterPro" id="IPR001584">
    <property type="entry name" value="Integrase_cat-core"/>
</dbReference>
<sequence>QLKILRDLSTAYHPETGGQTERVNQILEQYLWMYFSYHQDDWNTWLPLAEFAYNNSDHSSTKQLPFCTFYVRVPQFDSVHISQDNPAGKLLAKIQSVQQDVRRELEASINRFKRYADKSRASSPYFNPGEMVCLSSKNIKSNRPTKSLSERWLGPFPILKKVSTHSYHLKLPSQWKSIHPVFHISLLEPVKKSTISNWNQEPPSPIIIEKEEEWEVSQILDPKLKRGKLWYLAEWKGFSQDSERSTWEPTENLQNFPEIVKDFHSLYPDNPGTNSSKS</sequence>
<evidence type="ECO:0000256" key="1">
    <source>
        <dbReference type="ARBA" id="ARBA00022884"/>
    </source>
</evidence>
<proteinExistence type="predicted"/>
<comment type="caution">
    <text evidence="4">The sequence shown here is derived from an EMBL/GenBank/DDBJ whole genome shotgun (WGS) entry which is preliminary data.</text>
</comment>
<dbReference type="InterPro" id="IPR000953">
    <property type="entry name" value="Chromo/chromo_shadow_dom"/>
</dbReference>
<dbReference type="AlphaFoldDB" id="A0A9Q3QCV8"/>
<dbReference type="InterPro" id="IPR023780">
    <property type="entry name" value="Chromo_domain"/>
</dbReference>
<dbReference type="PROSITE" id="PS50994">
    <property type="entry name" value="INTEGRASE"/>
    <property type="match status" value="1"/>
</dbReference>
<keyword evidence="5" id="KW-1185">Reference proteome</keyword>
<reference evidence="4" key="1">
    <citation type="submission" date="2021-03" db="EMBL/GenBank/DDBJ databases">
        <title>Draft genome sequence of rust myrtle Austropuccinia psidii MF-1, a brazilian biotype.</title>
        <authorList>
            <person name="Quecine M.C."/>
            <person name="Pachon D.M.R."/>
            <person name="Bonatelli M.L."/>
            <person name="Correr F.H."/>
            <person name="Franceschini L.M."/>
            <person name="Leite T.F."/>
            <person name="Margarido G.R.A."/>
            <person name="Almeida C.A."/>
            <person name="Ferrarezi J.A."/>
            <person name="Labate C.A."/>
        </authorList>
    </citation>
    <scope>NUCLEOTIDE SEQUENCE</scope>
    <source>
        <strain evidence="4">MF-1</strain>
    </source>
</reference>